<dbReference type="Pfam" id="PF13581">
    <property type="entry name" value="HATPase_c_2"/>
    <property type="match status" value="1"/>
</dbReference>
<reference evidence="4" key="2">
    <citation type="submission" date="2021-04" db="EMBL/GenBank/DDBJ databases">
        <authorList>
            <person name="Gilroy R."/>
        </authorList>
    </citation>
    <scope>NUCLEOTIDE SEQUENCE</scope>
    <source>
        <strain evidence="4">ChiBcec8-14828</strain>
    </source>
</reference>
<dbReference type="PANTHER" id="PTHR43156:SF2">
    <property type="entry name" value="STAGE II SPORULATION PROTEIN E"/>
    <property type="match status" value="1"/>
</dbReference>
<dbReference type="EMBL" id="DWYA01000090">
    <property type="protein sequence ID" value="HJB40727.1"/>
    <property type="molecule type" value="Genomic_DNA"/>
</dbReference>
<evidence type="ECO:0000259" key="3">
    <source>
        <dbReference type="SMART" id="SM00331"/>
    </source>
</evidence>
<dbReference type="InterPro" id="IPR036890">
    <property type="entry name" value="HATPase_C_sf"/>
</dbReference>
<accession>A0A9D2S1R2</accession>
<evidence type="ECO:0000256" key="1">
    <source>
        <dbReference type="ARBA" id="ARBA00022801"/>
    </source>
</evidence>
<evidence type="ECO:0000313" key="5">
    <source>
        <dbReference type="Proteomes" id="UP000824209"/>
    </source>
</evidence>
<dbReference type="GO" id="GO:0016791">
    <property type="term" value="F:phosphatase activity"/>
    <property type="evidence" value="ECO:0007669"/>
    <property type="project" value="TreeGrafter"/>
</dbReference>
<keyword evidence="1" id="KW-0378">Hydrolase</keyword>
<keyword evidence="2" id="KW-0472">Membrane</keyword>
<name>A0A9D2S1R2_9FIRM</name>
<feature type="domain" description="PPM-type phosphatase" evidence="3">
    <location>
        <begin position="335"/>
        <end position="552"/>
    </location>
</feature>
<organism evidence="4 5">
    <name type="scientific">Candidatus Ruthenibacterium avium</name>
    <dbReference type="NCBI Taxonomy" id="2838751"/>
    <lineage>
        <taxon>Bacteria</taxon>
        <taxon>Bacillati</taxon>
        <taxon>Bacillota</taxon>
        <taxon>Clostridia</taxon>
        <taxon>Eubacteriales</taxon>
        <taxon>Oscillospiraceae</taxon>
        <taxon>Ruthenibacterium</taxon>
    </lineage>
</organism>
<dbReference type="SMART" id="SM00331">
    <property type="entry name" value="PP2C_SIG"/>
    <property type="match status" value="1"/>
</dbReference>
<reference evidence="4" key="1">
    <citation type="journal article" date="2021" name="PeerJ">
        <title>Extensive microbial diversity within the chicken gut microbiome revealed by metagenomics and culture.</title>
        <authorList>
            <person name="Gilroy R."/>
            <person name="Ravi A."/>
            <person name="Getino M."/>
            <person name="Pursley I."/>
            <person name="Horton D.L."/>
            <person name="Alikhan N.F."/>
            <person name="Baker D."/>
            <person name="Gharbi K."/>
            <person name="Hall N."/>
            <person name="Watson M."/>
            <person name="Adriaenssens E.M."/>
            <person name="Foster-Nyarko E."/>
            <person name="Jarju S."/>
            <person name="Secka A."/>
            <person name="Antonio M."/>
            <person name="Oren A."/>
            <person name="Chaudhuri R.R."/>
            <person name="La Ragione R."/>
            <person name="Hildebrand F."/>
            <person name="Pallen M.J."/>
        </authorList>
    </citation>
    <scope>NUCLEOTIDE SEQUENCE</scope>
    <source>
        <strain evidence="4">ChiBcec8-14828</strain>
    </source>
</reference>
<dbReference type="Gene3D" id="3.30.565.10">
    <property type="entry name" value="Histidine kinase-like ATPase, C-terminal domain"/>
    <property type="match status" value="1"/>
</dbReference>
<proteinExistence type="predicted"/>
<dbReference type="SUPFAM" id="SSF81606">
    <property type="entry name" value="PP2C-like"/>
    <property type="match status" value="1"/>
</dbReference>
<dbReference type="Pfam" id="PF07228">
    <property type="entry name" value="SpoIIE"/>
    <property type="match status" value="1"/>
</dbReference>
<feature type="transmembrane region" description="Helical" evidence="2">
    <location>
        <begin position="214"/>
        <end position="241"/>
    </location>
</feature>
<comment type="caution">
    <text evidence="4">The sequence shown here is derived from an EMBL/GenBank/DDBJ whole genome shotgun (WGS) entry which is preliminary data.</text>
</comment>
<dbReference type="InterPro" id="IPR001932">
    <property type="entry name" value="PPM-type_phosphatase-like_dom"/>
</dbReference>
<dbReference type="PANTHER" id="PTHR43156">
    <property type="entry name" value="STAGE II SPORULATION PROTEIN E-RELATED"/>
    <property type="match status" value="1"/>
</dbReference>
<dbReference type="Gene3D" id="6.10.340.10">
    <property type="match status" value="1"/>
</dbReference>
<dbReference type="InterPro" id="IPR036457">
    <property type="entry name" value="PPM-type-like_dom_sf"/>
</dbReference>
<gene>
    <name evidence="4" type="ORF">H9943_10085</name>
</gene>
<dbReference type="CDD" id="cd16936">
    <property type="entry name" value="HATPase_RsbW-like"/>
    <property type="match status" value="1"/>
</dbReference>
<dbReference type="InterPro" id="IPR003594">
    <property type="entry name" value="HATPase_dom"/>
</dbReference>
<protein>
    <submittedName>
        <fullName evidence="4">SpoIIE family protein phosphatase</fullName>
    </submittedName>
</protein>
<keyword evidence="2" id="KW-0812">Transmembrane</keyword>
<dbReference type="Proteomes" id="UP000824209">
    <property type="component" value="Unassembled WGS sequence"/>
</dbReference>
<dbReference type="PROSITE" id="PS51257">
    <property type="entry name" value="PROKAR_LIPOPROTEIN"/>
    <property type="match status" value="1"/>
</dbReference>
<evidence type="ECO:0000313" key="4">
    <source>
        <dbReference type="EMBL" id="HJB40727.1"/>
    </source>
</evidence>
<dbReference type="Gene3D" id="3.60.40.10">
    <property type="entry name" value="PPM-type phosphatase domain"/>
    <property type="match status" value="1"/>
</dbReference>
<keyword evidence="2" id="KW-1133">Transmembrane helix</keyword>
<dbReference type="SUPFAM" id="SSF55874">
    <property type="entry name" value="ATPase domain of HSP90 chaperone/DNA topoisomerase II/histidine kinase"/>
    <property type="match status" value="1"/>
</dbReference>
<evidence type="ECO:0000256" key="2">
    <source>
        <dbReference type="SAM" id="Phobius"/>
    </source>
</evidence>
<sequence>MKFSLQKKTVVFVLLIAVTIACVAAAISYSSYTSTMDEKYRTTAMDLAATTASLVDADKVASYAQQTMEIYRQNPAPEFSDAQAEQAYYDQYLPIQDEYYAELYDMLQNIKRNNHDILYLYLFALDPESRTGVYLIDADGSENACPMGTWDIIYENNYAVFDNPERGFPAYITYSDFGWLCSAGSPIMNDSGEVVGYAMVDVSMSQVMQERSNFLQGLTIAVFVVTVLLTVIFIVVIRFVLVRPINQLASAASSFVSDYHTDVNNTEIVQLNIHTGDEIENLCSSIQKMEQDIGNYISNLAAVTAEKERIGAELNVATQIQADMLPSIFPAFPNHPEFDIYATMTPAKEVGGDFYDFFLTDDDHLCMVIADVSGKGVPAALFMVIAKTLLKNSAQTGLSPKQILEIVNNQLVEGNKAEMFVTAWVGILQLSTGKLVAANAGHEYPVLKKADGAFELIKDRHGFVLAGMENVRYREYEMQIDAGDVLFVYTDGVPEATNLNNEMFGTQSMLDALNSCSSSHPQHLLAAVKESIDSFVGEAQQFDDITMLALEMKSFTRRYRLNVAPSMDSLSKVAAFVEESLEQEEVPMKAIAKMNIAVDEIFSNIVNYSGATEASIVCFVQDEKVNIRFEDNGVAFDPLSREDPDTTLSAEERGIGGLGIFMVKKSMSHLFYDRRNERNMFTIQLDL</sequence>
<dbReference type="AlphaFoldDB" id="A0A9D2S1R2"/>
<dbReference type="InterPro" id="IPR052016">
    <property type="entry name" value="Bact_Sigma-Reg"/>
</dbReference>